<dbReference type="EMBL" id="JBHSZO010000029">
    <property type="protein sequence ID" value="MFC7220124.1"/>
    <property type="molecule type" value="Genomic_DNA"/>
</dbReference>
<dbReference type="PANTHER" id="PTHR34406:SF1">
    <property type="entry name" value="PROTEIN YCEI"/>
    <property type="match status" value="1"/>
</dbReference>
<proteinExistence type="inferred from homology"/>
<dbReference type="Gene3D" id="2.40.128.110">
    <property type="entry name" value="Lipid/polyisoprenoid-binding, YceI-like"/>
    <property type="match status" value="1"/>
</dbReference>
<evidence type="ECO:0000313" key="3">
    <source>
        <dbReference type="EMBL" id="MFC7220124.1"/>
    </source>
</evidence>
<dbReference type="Pfam" id="PF04264">
    <property type="entry name" value="YceI"/>
    <property type="match status" value="1"/>
</dbReference>
<dbReference type="SMART" id="SM00867">
    <property type="entry name" value="YceI"/>
    <property type="match status" value="1"/>
</dbReference>
<evidence type="ECO:0000259" key="2">
    <source>
        <dbReference type="SMART" id="SM00867"/>
    </source>
</evidence>
<feature type="domain" description="Lipid/polyisoprenoid-binding YceI-like" evidence="2">
    <location>
        <begin position="15"/>
        <end position="179"/>
    </location>
</feature>
<comment type="similarity">
    <text evidence="1">Belongs to the UPF0312 family.</text>
</comment>
<protein>
    <submittedName>
        <fullName evidence="3">YceI family protein</fullName>
    </submittedName>
</protein>
<name>A0ABW2GM16_9ACTN</name>
<sequence length="184" mass="19398">MTSTPAKIPGYLTGTWTIDPVHSEATFTVRHLGVTKVHGRFDDVAGTITTTADPLDSTVEATIVTTSVNTRNEVRDDHVRGEDFLDVENHPAMTFRSTGIRALDDGSFALDGELNLRGVARPVTLAMELGGFGDHPMGGKVAGFEATTEINRSDFGVTGGIAGAAVGEKIKITLDIEAVSQDAA</sequence>
<gene>
    <name evidence="3" type="ORF">ACFQLX_18430</name>
</gene>
<keyword evidence="4" id="KW-1185">Reference proteome</keyword>
<dbReference type="Proteomes" id="UP001596413">
    <property type="component" value="Unassembled WGS sequence"/>
</dbReference>
<dbReference type="RefSeq" id="WP_386416567.1">
    <property type="nucleotide sequence ID" value="NZ_JBHSZO010000029.1"/>
</dbReference>
<dbReference type="InterPro" id="IPR007372">
    <property type="entry name" value="Lipid/polyisoprenoid-bd_YceI"/>
</dbReference>
<dbReference type="PANTHER" id="PTHR34406">
    <property type="entry name" value="PROTEIN YCEI"/>
    <property type="match status" value="1"/>
</dbReference>
<accession>A0ABW2GM16</accession>
<evidence type="ECO:0000313" key="4">
    <source>
        <dbReference type="Proteomes" id="UP001596413"/>
    </source>
</evidence>
<organism evidence="3 4">
    <name type="scientific">Streptomyces polyrhachis</name>
    <dbReference type="NCBI Taxonomy" id="1282885"/>
    <lineage>
        <taxon>Bacteria</taxon>
        <taxon>Bacillati</taxon>
        <taxon>Actinomycetota</taxon>
        <taxon>Actinomycetes</taxon>
        <taxon>Kitasatosporales</taxon>
        <taxon>Streptomycetaceae</taxon>
        <taxon>Streptomyces</taxon>
    </lineage>
</organism>
<dbReference type="InterPro" id="IPR036761">
    <property type="entry name" value="TTHA0802/YceI-like_sf"/>
</dbReference>
<dbReference type="SUPFAM" id="SSF101874">
    <property type="entry name" value="YceI-like"/>
    <property type="match status" value="1"/>
</dbReference>
<comment type="caution">
    <text evidence="3">The sequence shown here is derived from an EMBL/GenBank/DDBJ whole genome shotgun (WGS) entry which is preliminary data.</text>
</comment>
<evidence type="ECO:0000256" key="1">
    <source>
        <dbReference type="ARBA" id="ARBA00008812"/>
    </source>
</evidence>
<reference evidence="4" key="1">
    <citation type="journal article" date="2019" name="Int. J. Syst. Evol. Microbiol.">
        <title>The Global Catalogue of Microorganisms (GCM) 10K type strain sequencing project: providing services to taxonomists for standard genome sequencing and annotation.</title>
        <authorList>
            <consortium name="The Broad Institute Genomics Platform"/>
            <consortium name="The Broad Institute Genome Sequencing Center for Infectious Disease"/>
            <person name="Wu L."/>
            <person name="Ma J."/>
        </authorList>
    </citation>
    <scope>NUCLEOTIDE SEQUENCE [LARGE SCALE GENOMIC DNA]</scope>
    <source>
        <strain evidence="4">CGMCC 1.13681</strain>
    </source>
</reference>